<evidence type="ECO:0008006" key="3">
    <source>
        <dbReference type="Google" id="ProtNLM"/>
    </source>
</evidence>
<evidence type="ECO:0000313" key="1">
    <source>
        <dbReference type="EMBL" id="DBA16771.1"/>
    </source>
</evidence>
<comment type="caution">
    <text evidence="1">The sequence shown here is derived from an EMBL/GenBank/DDBJ whole genome shotgun (WGS) entry which is preliminary data.</text>
</comment>
<name>A0AAV2ZHI9_PYXAD</name>
<keyword evidence="2" id="KW-1185">Reference proteome</keyword>
<reference evidence="1" key="1">
    <citation type="thesis" date="2020" institute="ProQuest LLC" country="789 East Eisenhower Parkway, Ann Arbor, MI, USA">
        <title>Comparative Genomics and Chromosome Evolution.</title>
        <authorList>
            <person name="Mudd A.B."/>
        </authorList>
    </citation>
    <scope>NUCLEOTIDE SEQUENCE</scope>
    <source>
        <strain evidence="1">1538</strain>
        <tissue evidence="1">Blood</tissue>
    </source>
</reference>
<proteinExistence type="predicted"/>
<dbReference type="EMBL" id="DYDO01000010">
    <property type="protein sequence ID" value="DBA16771.1"/>
    <property type="molecule type" value="Genomic_DNA"/>
</dbReference>
<dbReference type="Proteomes" id="UP001181693">
    <property type="component" value="Unassembled WGS sequence"/>
</dbReference>
<organism evidence="1 2">
    <name type="scientific">Pyxicephalus adspersus</name>
    <name type="common">African bullfrog</name>
    <dbReference type="NCBI Taxonomy" id="30357"/>
    <lineage>
        <taxon>Eukaryota</taxon>
        <taxon>Metazoa</taxon>
        <taxon>Chordata</taxon>
        <taxon>Craniata</taxon>
        <taxon>Vertebrata</taxon>
        <taxon>Euteleostomi</taxon>
        <taxon>Amphibia</taxon>
        <taxon>Batrachia</taxon>
        <taxon>Anura</taxon>
        <taxon>Neobatrachia</taxon>
        <taxon>Ranoidea</taxon>
        <taxon>Pyxicephalidae</taxon>
        <taxon>Pyxicephalinae</taxon>
        <taxon>Pyxicephalus</taxon>
    </lineage>
</organism>
<accession>A0AAV2ZHI9</accession>
<sequence length="78" mass="8347">MRSDASFIIFRTFLVPCIHPPCVSLNLSNGSFSVSPSPPQKNTLINTLLTLCSASGQSIQKAIRKAASHPGGFWGLQC</sequence>
<gene>
    <name evidence="1" type="ORF">GDO54_002311</name>
</gene>
<dbReference type="AlphaFoldDB" id="A0AAV2ZHI9"/>
<protein>
    <recommendedName>
        <fullName evidence="3">Secreted protein</fullName>
    </recommendedName>
</protein>
<evidence type="ECO:0000313" key="2">
    <source>
        <dbReference type="Proteomes" id="UP001181693"/>
    </source>
</evidence>